<evidence type="ECO:0000256" key="2">
    <source>
        <dbReference type="ARBA" id="ARBA00005297"/>
    </source>
</evidence>
<dbReference type="Gene3D" id="3.60.120.10">
    <property type="entry name" value="Anthranilate synthase"/>
    <property type="match status" value="1"/>
</dbReference>
<comment type="pathway">
    <text evidence="4">Quinol/quinone metabolism; 1,4-dihydroxy-2-naphthoate biosynthesis; 1,4-dihydroxy-2-naphthoate from chorismate: step 1/7.</text>
</comment>
<keyword evidence="7" id="KW-1185">Reference proteome</keyword>
<dbReference type="EC" id="5.4.4.2" evidence="4"/>
<accession>A0ABV8GV23</accession>
<dbReference type="Proteomes" id="UP001595772">
    <property type="component" value="Unassembled WGS sequence"/>
</dbReference>
<evidence type="ECO:0000259" key="5">
    <source>
        <dbReference type="Pfam" id="PF00425"/>
    </source>
</evidence>
<dbReference type="Pfam" id="PF00425">
    <property type="entry name" value="Chorismate_bind"/>
    <property type="match status" value="1"/>
</dbReference>
<evidence type="ECO:0000256" key="3">
    <source>
        <dbReference type="ARBA" id="ARBA00023235"/>
    </source>
</evidence>
<evidence type="ECO:0000256" key="4">
    <source>
        <dbReference type="HAMAP-Rule" id="MF_01935"/>
    </source>
</evidence>
<protein>
    <recommendedName>
        <fullName evidence="4">Isochorismate synthase MenF</fullName>
        <ecNumber evidence="4">5.4.4.2</ecNumber>
    </recommendedName>
    <alternativeName>
        <fullName evidence="4">Isochorismate mutase</fullName>
    </alternativeName>
</protein>
<comment type="pathway">
    <text evidence="4">Quinol/quinone metabolism; menaquinone biosynthesis.</text>
</comment>
<dbReference type="InterPro" id="IPR015890">
    <property type="entry name" value="Chorismate_C"/>
</dbReference>
<dbReference type="InterPro" id="IPR034681">
    <property type="entry name" value="MenF"/>
</dbReference>
<comment type="caution">
    <text evidence="6">The sequence shown here is derived from an EMBL/GenBank/DDBJ whole genome shotgun (WGS) entry which is preliminary data.</text>
</comment>
<sequence>MIDIKEKQVVSILNEAIQQLQTEDDTRLVSITKKIEETDPLCFFDAAKQIGGNRTFWTSSSQQFLLVGAGSAHQISAEKSRFEETEKQWNSVLEKAFVHNPYDVPGTGVVVLGGMSFDPKKKPTKLWKKFKPSNFTVPEFLLTKYDKSYYFTINIYVKKNDHAKQLADDLKMMERKLIFNHKRVADRLKITKVKEIDPEKWKNSVRRATEVIGKGNMEKIVLAREVRLKFNQKADISTVLKNLLNTQPNSYIFAYEMDEDCFVGATPERLVKLEGTKLLSTCLAGTASRGKTEIEDRKISDDLLHDEKNRQEHDFVVKMIKHAIMDYCTEVNIPDEPVIYPLRNLQHLYTPVTANLRNGYSIFDIIKQLHPTPALGGTPRTESLAFIREEELLDRGWYGAPIGWMDSNQNGEFAVAIRSSLIQGDEASLFAGCGVVKDSDPDSEYEETKIKLVPMLSVLGGKH</sequence>
<feature type="active site" description="Proton donor" evidence="4">
    <location>
        <position position="268"/>
    </location>
</feature>
<dbReference type="EMBL" id="JBHSAO010000006">
    <property type="protein sequence ID" value="MFC4023689.1"/>
    <property type="molecule type" value="Genomic_DNA"/>
</dbReference>
<dbReference type="PANTHER" id="PTHR42839:SF1">
    <property type="entry name" value="ISOCHORISMATE SYNTHASE MENF"/>
    <property type="match status" value="1"/>
</dbReference>
<proteinExistence type="inferred from homology"/>
<dbReference type="RefSeq" id="WP_379496194.1">
    <property type="nucleotide sequence ID" value="NZ_JBHSAO010000006.1"/>
</dbReference>
<name>A0ABV8GV23_9BACI</name>
<reference evidence="7" key="1">
    <citation type="journal article" date="2019" name="Int. J. Syst. Evol. Microbiol.">
        <title>The Global Catalogue of Microorganisms (GCM) 10K type strain sequencing project: providing services to taxonomists for standard genome sequencing and annotation.</title>
        <authorList>
            <consortium name="The Broad Institute Genomics Platform"/>
            <consortium name="The Broad Institute Genome Sequencing Center for Infectious Disease"/>
            <person name="Wu L."/>
            <person name="Ma J."/>
        </authorList>
    </citation>
    <scope>NUCLEOTIDE SEQUENCE [LARGE SCALE GENOMIC DNA]</scope>
    <source>
        <strain evidence="7">IBRC-M 10703</strain>
    </source>
</reference>
<dbReference type="PANTHER" id="PTHR42839">
    <property type="entry name" value="ISOCHORISMATE SYNTHASE ENTC"/>
    <property type="match status" value="1"/>
</dbReference>
<dbReference type="InterPro" id="IPR005801">
    <property type="entry name" value="ADC_synthase"/>
</dbReference>
<dbReference type="HAMAP" id="MF_01935">
    <property type="entry name" value="MenF"/>
    <property type="match status" value="1"/>
</dbReference>
<comment type="function">
    <text evidence="4">Catalyzes the conversion of chorismate to isochorismate.</text>
</comment>
<keyword evidence="4" id="KW-0479">Metal-binding</keyword>
<evidence type="ECO:0000313" key="6">
    <source>
        <dbReference type="EMBL" id="MFC4023689.1"/>
    </source>
</evidence>
<feature type="domain" description="Chorismate-utilising enzyme C-terminal" evidence="5">
    <location>
        <begin position="198"/>
        <end position="451"/>
    </location>
</feature>
<keyword evidence="3 4" id="KW-0413">Isomerase</keyword>
<keyword evidence="4" id="KW-0460">Magnesium</keyword>
<keyword evidence="4" id="KW-0474">Menaquinone biosynthesis</keyword>
<comment type="cofactor">
    <cofactor evidence="4">
        <name>Mg(2+)</name>
        <dbReference type="ChEBI" id="CHEBI:18420"/>
    </cofactor>
</comment>
<feature type="binding site" evidence="4">
    <location>
        <position position="447"/>
    </location>
    <ligand>
        <name>Mg(2+)</name>
        <dbReference type="ChEBI" id="CHEBI:18420"/>
    </ligand>
</feature>
<comment type="catalytic activity">
    <reaction evidence="1 4">
        <text>chorismate = isochorismate</text>
        <dbReference type="Rhea" id="RHEA:18985"/>
        <dbReference type="ChEBI" id="CHEBI:29748"/>
        <dbReference type="ChEBI" id="CHEBI:29780"/>
        <dbReference type="EC" id="5.4.4.2"/>
    </reaction>
</comment>
<dbReference type="InterPro" id="IPR004561">
    <property type="entry name" value="IsoChor_synthase"/>
</dbReference>
<comment type="similarity">
    <text evidence="2 4">Belongs to the isochorismate synthase family.</text>
</comment>
<gene>
    <name evidence="4" type="primary">menF</name>
    <name evidence="6" type="ORF">ACFOUV_07785</name>
</gene>
<feature type="active site" description="Proton acceptor" evidence="4">
    <location>
        <position position="219"/>
    </location>
</feature>
<evidence type="ECO:0000313" key="7">
    <source>
        <dbReference type="Proteomes" id="UP001595772"/>
    </source>
</evidence>
<dbReference type="SUPFAM" id="SSF56322">
    <property type="entry name" value="ADC synthase"/>
    <property type="match status" value="1"/>
</dbReference>
<feature type="binding site" evidence="4">
    <location>
        <position position="312"/>
    </location>
    <ligand>
        <name>Mg(2+)</name>
        <dbReference type="ChEBI" id="CHEBI:18420"/>
    </ligand>
</feature>
<organism evidence="6 7">
    <name type="scientific">Oceanobacillus longus</name>
    <dbReference type="NCBI Taxonomy" id="930120"/>
    <lineage>
        <taxon>Bacteria</taxon>
        <taxon>Bacillati</taxon>
        <taxon>Bacillota</taxon>
        <taxon>Bacilli</taxon>
        <taxon>Bacillales</taxon>
        <taxon>Bacillaceae</taxon>
        <taxon>Oceanobacillus</taxon>
    </lineage>
</organism>
<evidence type="ECO:0000256" key="1">
    <source>
        <dbReference type="ARBA" id="ARBA00000799"/>
    </source>
</evidence>
<dbReference type="NCBIfam" id="TIGR00543">
    <property type="entry name" value="isochor_syn"/>
    <property type="match status" value="1"/>
</dbReference>